<evidence type="ECO:0000313" key="1">
    <source>
        <dbReference type="EMBL" id="TLD69010.1"/>
    </source>
</evidence>
<protein>
    <recommendedName>
        <fullName evidence="3">SMI1/KNR4 family protein</fullName>
    </recommendedName>
</protein>
<dbReference type="AlphaFoldDB" id="A0A5R8K9M6"/>
<accession>A0A5R8K9M6</accession>
<sequence length="220" mass="26000">MNSFRKALIERAFHLGRISSEYTFKISKPATIKQTQWRQKQVSKPIPSGITELAAQTASRIELHWDLTPEIVTAPEFDDQFPTSGMFEFNFFETDLSLLEGWKHSFTHWQEYRKEPNPFEFDELFPIFGLINGDLIVEVIGERERHAIYYLDHENGSGDWQRLASSYMTFIQTLSNLWFPNLEWHDSLELFYDHDQKQLSVNTPFSSRWIDLIYSYQLSS</sequence>
<evidence type="ECO:0008006" key="3">
    <source>
        <dbReference type="Google" id="ProtNLM"/>
    </source>
</evidence>
<keyword evidence="2" id="KW-1185">Reference proteome</keyword>
<dbReference type="RefSeq" id="WP_138088139.1">
    <property type="nucleotide sequence ID" value="NZ_VAUV01000017.1"/>
</dbReference>
<organism evidence="1 2">
    <name type="scientific">Phragmitibacter flavus</name>
    <dbReference type="NCBI Taxonomy" id="2576071"/>
    <lineage>
        <taxon>Bacteria</taxon>
        <taxon>Pseudomonadati</taxon>
        <taxon>Verrucomicrobiota</taxon>
        <taxon>Verrucomicrobiia</taxon>
        <taxon>Verrucomicrobiales</taxon>
        <taxon>Verrucomicrobiaceae</taxon>
        <taxon>Phragmitibacter</taxon>
    </lineage>
</organism>
<name>A0A5R8K9M6_9BACT</name>
<evidence type="ECO:0000313" key="2">
    <source>
        <dbReference type="Proteomes" id="UP000306196"/>
    </source>
</evidence>
<dbReference type="EMBL" id="VAUV01000017">
    <property type="protein sequence ID" value="TLD69010.1"/>
    <property type="molecule type" value="Genomic_DNA"/>
</dbReference>
<proteinExistence type="predicted"/>
<comment type="caution">
    <text evidence="1">The sequence shown here is derived from an EMBL/GenBank/DDBJ whole genome shotgun (WGS) entry which is preliminary data.</text>
</comment>
<gene>
    <name evidence="1" type="ORF">FEM03_20335</name>
</gene>
<reference evidence="1 2" key="1">
    <citation type="submission" date="2019-05" db="EMBL/GenBank/DDBJ databases">
        <title>Verrucobacter flavum gen. nov., sp. nov. a new member of the family Verrucomicrobiaceae.</title>
        <authorList>
            <person name="Szuroczki S."/>
            <person name="Abbaszade G."/>
            <person name="Szabo A."/>
            <person name="Felfoldi T."/>
            <person name="Schumann P."/>
            <person name="Boka K."/>
            <person name="Keki Z."/>
            <person name="Toumi M."/>
            <person name="Toth E."/>
        </authorList>
    </citation>
    <scope>NUCLEOTIDE SEQUENCE [LARGE SCALE GENOMIC DNA]</scope>
    <source>
        <strain evidence="1 2">MG-N-17</strain>
    </source>
</reference>
<dbReference type="Proteomes" id="UP000306196">
    <property type="component" value="Unassembled WGS sequence"/>
</dbReference>